<protein>
    <submittedName>
        <fullName evidence="1">Uncharacterized protein</fullName>
    </submittedName>
</protein>
<proteinExistence type="predicted"/>
<dbReference type="EMBL" id="GGEC01090062">
    <property type="protein sequence ID" value="MBX70546.1"/>
    <property type="molecule type" value="Transcribed_RNA"/>
</dbReference>
<organism evidence="1">
    <name type="scientific">Rhizophora mucronata</name>
    <name type="common">Asiatic mangrove</name>
    <dbReference type="NCBI Taxonomy" id="61149"/>
    <lineage>
        <taxon>Eukaryota</taxon>
        <taxon>Viridiplantae</taxon>
        <taxon>Streptophyta</taxon>
        <taxon>Embryophyta</taxon>
        <taxon>Tracheophyta</taxon>
        <taxon>Spermatophyta</taxon>
        <taxon>Magnoliopsida</taxon>
        <taxon>eudicotyledons</taxon>
        <taxon>Gunneridae</taxon>
        <taxon>Pentapetalae</taxon>
        <taxon>rosids</taxon>
        <taxon>fabids</taxon>
        <taxon>Malpighiales</taxon>
        <taxon>Rhizophoraceae</taxon>
        <taxon>Rhizophora</taxon>
    </lineage>
</organism>
<evidence type="ECO:0000313" key="1">
    <source>
        <dbReference type="EMBL" id="MBX70546.1"/>
    </source>
</evidence>
<accession>A0A2P2QU73</accession>
<name>A0A2P2QU73_RHIMU</name>
<dbReference type="AlphaFoldDB" id="A0A2P2QU73"/>
<sequence length="59" mass="6799">MFGNGKYKHRQGLRHSPLKIIKNWFLINISLDTLENFSLIVLGNNVIPPSFKLSRKSCN</sequence>
<reference evidence="1" key="1">
    <citation type="submission" date="2018-02" db="EMBL/GenBank/DDBJ databases">
        <title>Rhizophora mucronata_Transcriptome.</title>
        <authorList>
            <person name="Meera S.P."/>
            <person name="Sreeshan A."/>
            <person name="Augustine A."/>
        </authorList>
    </citation>
    <scope>NUCLEOTIDE SEQUENCE</scope>
    <source>
        <tissue evidence="1">Leaf</tissue>
    </source>
</reference>